<reference evidence="2" key="1">
    <citation type="submission" date="2018-02" db="EMBL/GenBank/DDBJ databases">
        <authorList>
            <person name="Cohen D.B."/>
            <person name="Kent A.D."/>
        </authorList>
    </citation>
    <scope>NUCLEOTIDE SEQUENCE</scope>
</reference>
<keyword evidence="1" id="KW-0472">Membrane</keyword>
<evidence type="ECO:0000313" key="2">
    <source>
        <dbReference type="EMBL" id="SPD21677.1"/>
    </source>
</evidence>
<organism evidence="2">
    <name type="scientific">Fagus sylvatica</name>
    <name type="common">Beechnut</name>
    <dbReference type="NCBI Taxonomy" id="28930"/>
    <lineage>
        <taxon>Eukaryota</taxon>
        <taxon>Viridiplantae</taxon>
        <taxon>Streptophyta</taxon>
        <taxon>Embryophyta</taxon>
        <taxon>Tracheophyta</taxon>
        <taxon>Spermatophyta</taxon>
        <taxon>Magnoliopsida</taxon>
        <taxon>eudicotyledons</taxon>
        <taxon>Gunneridae</taxon>
        <taxon>Pentapetalae</taxon>
        <taxon>rosids</taxon>
        <taxon>fabids</taxon>
        <taxon>Fagales</taxon>
        <taxon>Fagaceae</taxon>
        <taxon>Fagus</taxon>
    </lineage>
</organism>
<gene>
    <name evidence="2" type="ORF">FSB_LOCUS49559</name>
</gene>
<keyword evidence="1" id="KW-1133">Transmembrane helix</keyword>
<feature type="transmembrane region" description="Helical" evidence="1">
    <location>
        <begin position="45"/>
        <end position="67"/>
    </location>
</feature>
<keyword evidence="1" id="KW-0812">Transmembrane</keyword>
<proteinExistence type="predicted"/>
<dbReference type="AlphaFoldDB" id="A0A2N9I6P1"/>
<protein>
    <recommendedName>
        <fullName evidence="3">Transmembrane protein</fullName>
    </recommendedName>
</protein>
<evidence type="ECO:0000256" key="1">
    <source>
        <dbReference type="SAM" id="Phobius"/>
    </source>
</evidence>
<evidence type="ECO:0008006" key="3">
    <source>
        <dbReference type="Google" id="ProtNLM"/>
    </source>
</evidence>
<sequence>MLDGLCEDGLVQEATKLPDEENVIDYKSHEDRSQKFIWVCEFEVWVLWVFKNDIVAGVIVVVGLWWWQKREKR</sequence>
<name>A0A2N9I6P1_FAGSY</name>
<dbReference type="EMBL" id="OIVN01005267">
    <property type="protein sequence ID" value="SPD21677.1"/>
    <property type="molecule type" value="Genomic_DNA"/>
</dbReference>
<accession>A0A2N9I6P1</accession>